<feature type="domain" description="Ig-like" evidence="23">
    <location>
        <begin position="364"/>
        <end position="443"/>
    </location>
</feature>
<feature type="domain" description="Protein kinase" evidence="22">
    <location>
        <begin position="528"/>
        <end position="884"/>
    </location>
</feature>
<keyword evidence="5" id="KW-0418">Kinase</keyword>
<keyword evidence="6 16" id="KW-0067">ATP-binding</keyword>
<dbReference type="InterPro" id="IPR003599">
    <property type="entry name" value="Ig_sub"/>
</dbReference>
<dbReference type="GO" id="GO:0005524">
    <property type="term" value="F:ATP binding"/>
    <property type="evidence" value="ECO:0007669"/>
    <property type="project" value="UniProtKB-UniRule"/>
</dbReference>
<evidence type="ECO:0000313" key="25">
    <source>
        <dbReference type="Proteomes" id="UP000820818"/>
    </source>
</evidence>
<dbReference type="Gene3D" id="1.10.510.10">
    <property type="entry name" value="Transferase(Phosphotransferase) domain 1"/>
    <property type="match status" value="1"/>
</dbReference>
<comment type="subcellular location">
    <subcellularLocation>
        <location evidence="1">Membrane</location>
        <topology evidence="1">Single-pass membrane protein</topology>
    </subcellularLocation>
</comment>
<keyword evidence="8" id="KW-0472">Membrane</keyword>
<keyword evidence="7" id="KW-1133">Transmembrane helix</keyword>
<dbReference type="InterPro" id="IPR017441">
    <property type="entry name" value="Protein_kinase_ATP_BS"/>
</dbReference>
<keyword evidence="13" id="KW-0393">Immunoglobulin domain</keyword>
<evidence type="ECO:0000256" key="9">
    <source>
        <dbReference type="ARBA" id="ARBA00023137"/>
    </source>
</evidence>
<evidence type="ECO:0000256" key="21">
    <source>
        <dbReference type="SAM" id="SignalP"/>
    </source>
</evidence>
<dbReference type="AlphaFoldDB" id="A0AAD5KSY0"/>
<feature type="site" description="Important for interaction with phosphotyrosine-binding proteins" evidence="18">
    <location>
        <position position="888"/>
    </location>
</feature>
<evidence type="ECO:0000256" key="15">
    <source>
        <dbReference type="PIRSR" id="PIRSR000615-1"/>
    </source>
</evidence>
<dbReference type="SUPFAM" id="SSF48726">
    <property type="entry name" value="Immunoglobulin"/>
    <property type="match status" value="2"/>
</dbReference>
<dbReference type="EMBL" id="WJBH02000004">
    <property type="protein sequence ID" value="KAI9559917.1"/>
    <property type="molecule type" value="Genomic_DNA"/>
</dbReference>
<evidence type="ECO:0000256" key="2">
    <source>
        <dbReference type="ARBA" id="ARBA00022679"/>
    </source>
</evidence>
<evidence type="ECO:0000256" key="12">
    <source>
        <dbReference type="ARBA" id="ARBA00023180"/>
    </source>
</evidence>
<dbReference type="PROSITE" id="PS50835">
    <property type="entry name" value="IG_LIKE"/>
    <property type="match status" value="2"/>
</dbReference>
<keyword evidence="9" id="KW-0829">Tyrosine-protein kinase</keyword>
<feature type="binding site" evidence="16">
    <location>
        <begin position="535"/>
        <end position="542"/>
    </location>
    <ligand>
        <name>ATP</name>
        <dbReference type="ChEBI" id="CHEBI:30616"/>
    </ligand>
</feature>
<keyword evidence="25" id="KW-1185">Reference proteome</keyword>
<dbReference type="PANTHER" id="PTHR24416:SF600">
    <property type="entry name" value="PDGF- AND VEGF-RECEPTOR RELATED, ISOFORM J"/>
    <property type="match status" value="1"/>
</dbReference>
<evidence type="ECO:0000256" key="1">
    <source>
        <dbReference type="ARBA" id="ARBA00004167"/>
    </source>
</evidence>
<dbReference type="InterPro" id="IPR007110">
    <property type="entry name" value="Ig-like_dom"/>
</dbReference>
<keyword evidence="17" id="KW-0460">Magnesium</keyword>
<feature type="compositionally biased region" description="Polar residues" evidence="20">
    <location>
        <begin position="678"/>
        <end position="689"/>
    </location>
</feature>
<keyword evidence="3" id="KW-0812">Transmembrane</keyword>
<dbReference type="Gene3D" id="2.60.40.10">
    <property type="entry name" value="Immunoglobulins"/>
    <property type="match status" value="2"/>
</dbReference>
<feature type="active site" description="Proton acceptor" evidence="15">
    <location>
        <position position="746"/>
    </location>
</feature>
<dbReference type="PROSITE" id="PS00107">
    <property type="entry name" value="PROTEIN_KINASE_ATP"/>
    <property type="match status" value="1"/>
</dbReference>
<sequence>MLLIAFFTFLPVIIGANRLVMIPDQVQQVIDVGQTLSLTCIYQFETVEERKSANITWILPDMLTKYSKNSSNDNRLRFTVSRNETHVKSSMNLRNTLPSDTGYFRCAVLSYIKYTYHTEIDQYVYVYVYSERELIFIDAHETKTFTLWKGQSKDIPCKPTHPNVTISLYRKDEREYVGHDPWYWEELSSESGNASWLLKPLPERGLTLRNSKTGDDGTYKCVGTMNEPIPIVPTEREFDLFINDMELVRDGDGDPLEGSNVTLKCRMDLQNVNILDTVSPQWYYVDNETGERQFINETNPPRGIQVKNKKTSSIDFYGRQIERLIFESYLELQSVRLNTPTNFECTGQVNELVIVDLISFTIEEKIDPVQVKLKRGIPHNLTCNRYFDDVHINWFKDDKEYSGLIFTSNSSSMLPLSEIDGEYANYSCRWLNSRGEMRSRNFSFAEETESTRTNGVSVELLMLSGLIVLIFIVTGLAIKQYVAKRKLEKEIQEKLDGNPDGIDPNLPIQYQIEFLPYDKRCEFPKHRLRFGKQLGKGCFGEVYKAEAVGLKDSDKTVTTVAVKKVLSTSQLRTKSKTDGLDALIRELKILNYLRPHLNVVNLLGACTKDIIKGELLVIIDYCRYGNLQSYLIKQRNTFVNQLDEVGNLQLTNEFVGIDETRSQDRDSCAESKPGPSHPSASFARNSTDDGSIPIDCLQETETIWKYGEDSDPSTNETISTWNLISFSLQIAKGMEYIASQKVLHGDLAARNVLLADHGIVKVADFGMARKMQNYTYEIKGQGLLPIKWMAIESLTDHVFSSQSDVWSYGVVLWELFALGKIPYPGMNGAILVKDIQDGLRMEKPDYAPNFFGQLMKSCWEKDPNARPTFHQLTNTIENYMEPFVSSQYLDANIIENKANKDFGDPSPEMICNENR</sequence>
<dbReference type="GO" id="GO:0007169">
    <property type="term" value="P:cell surface receptor protein tyrosine kinase signaling pathway"/>
    <property type="evidence" value="ECO:0007669"/>
    <property type="project" value="TreeGrafter"/>
</dbReference>
<gene>
    <name evidence="24" type="ORF">GHT06_013924</name>
</gene>
<evidence type="ECO:0000259" key="22">
    <source>
        <dbReference type="PROSITE" id="PS50011"/>
    </source>
</evidence>
<evidence type="ECO:0000256" key="4">
    <source>
        <dbReference type="ARBA" id="ARBA00022741"/>
    </source>
</evidence>
<evidence type="ECO:0008006" key="26">
    <source>
        <dbReference type="Google" id="ProtNLM"/>
    </source>
</evidence>
<dbReference type="GO" id="GO:0005886">
    <property type="term" value="C:plasma membrane"/>
    <property type="evidence" value="ECO:0007669"/>
    <property type="project" value="TreeGrafter"/>
</dbReference>
<evidence type="ECO:0000256" key="5">
    <source>
        <dbReference type="ARBA" id="ARBA00022777"/>
    </source>
</evidence>
<accession>A0AAD5KSY0</accession>
<dbReference type="FunFam" id="3.30.200.20:FF:000776">
    <property type="entry name" value="Flk-1 receptor"/>
    <property type="match status" value="1"/>
</dbReference>
<evidence type="ECO:0000256" key="14">
    <source>
        <dbReference type="ARBA" id="ARBA00051243"/>
    </source>
</evidence>
<reference evidence="24 25" key="1">
    <citation type="submission" date="2022-05" db="EMBL/GenBank/DDBJ databases">
        <title>A multi-omics perspective on studying reproductive biology in Daphnia sinensis.</title>
        <authorList>
            <person name="Jia J."/>
        </authorList>
    </citation>
    <scope>NUCLEOTIDE SEQUENCE [LARGE SCALE GENOMIC DNA]</scope>
    <source>
        <strain evidence="24 25">WSL</strain>
    </source>
</reference>
<evidence type="ECO:0000256" key="18">
    <source>
        <dbReference type="PIRSR" id="PIRSR000615-4"/>
    </source>
</evidence>
<keyword evidence="10" id="KW-1015">Disulfide bond</keyword>
<dbReference type="FunFam" id="1.10.510.10:FF:000554">
    <property type="entry name" value="Predicted protein"/>
    <property type="match status" value="1"/>
</dbReference>
<evidence type="ECO:0000256" key="8">
    <source>
        <dbReference type="ARBA" id="ARBA00023136"/>
    </source>
</evidence>
<keyword evidence="21" id="KW-0732">Signal</keyword>
<keyword evidence="4 16" id="KW-0547">Nucleotide-binding</keyword>
<dbReference type="SMART" id="SM00409">
    <property type="entry name" value="IG"/>
    <property type="match status" value="2"/>
</dbReference>
<name>A0AAD5KSY0_9CRUS</name>
<evidence type="ECO:0000256" key="11">
    <source>
        <dbReference type="ARBA" id="ARBA00023170"/>
    </source>
</evidence>
<evidence type="ECO:0000256" key="17">
    <source>
        <dbReference type="PIRSR" id="PIRSR000615-3"/>
    </source>
</evidence>
<keyword evidence="12" id="KW-0325">Glycoprotein</keyword>
<feature type="binding site" evidence="16">
    <location>
        <position position="750"/>
    </location>
    <ligand>
        <name>ATP</name>
        <dbReference type="ChEBI" id="CHEBI:30616"/>
    </ligand>
</feature>
<evidence type="ECO:0000259" key="23">
    <source>
        <dbReference type="PROSITE" id="PS50835"/>
    </source>
</evidence>
<evidence type="ECO:0000256" key="3">
    <source>
        <dbReference type="ARBA" id="ARBA00022692"/>
    </source>
</evidence>
<feature type="binding site" evidence="16">
    <location>
        <position position="563"/>
    </location>
    <ligand>
        <name>ATP</name>
        <dbReference type="ChEBI" id="CHEBI:30616"/>
    </ligand>
</feature>
<dbReference type="PROSITE" id="PS50011">
    <property type="entry name" value="PROTEIN_KINASE_DOM"/>
    <property type="match status" value="1"/>
</dbReference>
<feature type="chain" id="PRO_5042196106" description="Receptor protein-tyrosine kinase" evidence="21">
    <location>
        <begin position="16"/>
        <end position="915"/>
    </location>
</feature>
<dbReference type="CDD" id="cd00192">
    <property type="entry name" value="PTKc"/>
    <property type="match status" value="1"/>
</dbReference>
<evidence type="ECO:0000256" key="19">
    <source>
        <dbReference type="PROSITE-ProRule" id="PRU10141"/>
    </source>
</evidence>
<feature type="signal peptide" evidence="21">
    <location>
        <begin position="1"/>
        <end position="15"/>
    </location>
</feature>
<evidence type="ECO:0000256" key="6">
    <source>
        <dbReference type="ARBA" id="ARBA00022840"/>
    </source>
</evidence>
<protein>
    <recommendedName>
        <fullName evidence="26">Receptor protein-tyrosine kinase</fullName>
    </recommendedName>
</protein>
<proteinExistence type="predicted"/>
<dbReference type="InterPro" id="IPR011009">
    <property type="entry name" value="Kinase-like_dom_sf"/>
</dbReference>
<dbReference type="GO" id="GO:0004714">
    <property type="term" value="F:transmembrane receptor protein tyrosine kinase activity"/>
    <property type="evidence" value="ECO:0007669"/>
    <property type="project" value="UniProtKB-EC"/>
</dbReference>
<feature type="binding site" evidence="17">
    <location>
        <position position="751"/>
    </location>
    <ligand>
        <name>Mg(2+)</name>
        <dbReference type="ChEBI" id="CHEBI:18420"/>
    </ligand>
</feature>
<dbReference type="PIRSF" id="PIRSF000615">
    <property type="entry name" value="TyrPK_CSF1-R"/>
    <property type="match status" value="1"/>
</dbReference>
<comment type="catalytic activity">
    <reaction evidence="14">
        <text>L-tyrosyl-[protein] + ATP = O-phospho-L-tyrosyl-[protein] + ADP + H(+)</text>
        <dbReference type="Rhea" id="RHEA:10596"/>
        <dbReference type="Rhea" id="RHEA-COMP:10136"/>
        <dbReference type="Rhea" id="RHEA-COMP:20101"/>
        <dbReference type="ChEBI" id="CHEBI:15378"/>
        <dbReference type="ChEBI" id="CHEBI:30616"/>
        <dbReference type="ChEBI" id="CHEBI:46858"/>
        <dbReference type="ChEBI" id="CHEBI:61978"/>
        <dbReference type="ChEBI" id="CHEBI:456216"/>
        <dbReference type="EC" id="2.7.10.1"/>
    </reaction>
</comment>
<organism evidence="24 25">
    <name type="scientific">Daphnia sinensis</name>
    <dbReference type="NCBI Taxonomy" id="1820382"/>
    <lineage>
        <taxon>Eukaryota</taxon>
        <taxon>Metazoa</taxon>
        <taxon>Ecdysozoa</taxon>
        <taxon>Arthropoda</taxon>
        <taxon>Crustacea</taxon>
        <taxon>Branchiopoda</taxon>
        <taxon>Diplostraca</taxon>
        <taxon>Cladocera</taxon>
        <taxon>Anomopoda</taxon>
        <taxon>Daphniidae</taxon>
        <taxon>Daphnia</taxon>
        <taxon>Daphnia similis group</taxon>
    </lineage>
</organism>
<feature type="region of interest" description="Disordered" evidence="20">
    <location>
        <begin position="661"/>
        <end position="689"/>
    </location>
</feature>
<dbReference type="Proteomes" id="UP000820818">
    <property type="component" value="Linkage Group LG4"/>
</dbReference>
<dbReference type="Gene3D" id="3.30.200.20">
    <property type="entry name" value="Phosphorylase Kinase, domain 1"/>
    <property type="match status" value="1"/>
</dbReference>
<keyword evidence="2" id="KW-0808">Transferase</keyword>
<dbReference type="PANTHER" id="PTHR24416">
    <property type="entry name" value="TYROSINE-PROTEIN KINASE RECEPTOR"/>
    <property type="match status" value="1"/>
</dbReference>
<feature type="domain" description="Ig-like" evidence="23">
    <location>
        <begin position="11"/>
        <end position="108"/>
    </location>
</feature>
<evidence type="ECO:0000256" key="20">
    <source>
        <dbReference type="SAM" id="MobiDB-lite"/>
    </source>
</evidence>
<dbReference type="InterPro" id="IPR036179">
    <property type="entry name" value="Ig-like_dom_sf"/>
</dbReference>
<comment type="caution">
    <text evidence="24">The sequence shown here is derived from an EMBL/GenBank/DDBJ whole genome shotgun (WGS) entry which is preliminary data.</text>
</comment>
<evidence type="ECO:0000256" key="10">
    <source>
        <dbReference type="ARBA" id="ARBA00023157"/>
    </source>
</evidence>
<evidence type="ECO:0000256" key="7">
    <source>
        <dbReference type="ARBA" id="ARBA00022989"/>
    </source>
</evidence>
<dbReference type="Pfam" id="PF07714">
    <property type="entry name" value="PK_Tyr_Ser-Thr"/>
    <property type="match status" value="1"/>
</dbReference>
<feature type="binding site" evidence="19">
    <location>
        <position position="564"/>
    </location>
    <ligand>
        <name>ATP</name>
        <dbReference type="ChEBI" id="CHEBI:30616"/>
    </ligand>
</feature>
<feature type="binding site" evidence="17">
    <location>
        <position position="764"/>
    </location>
    <ligand>
        <name>Mg(2+)</name>
        <dbReference type="ChEBI" id="CHEBI:18420"/>
    </ligand>
</feature>
<dbReference type="InterPro" id="IPR000719">
    <property type="entry name" value="Prot_kinase_dom"/>
</dbReference>
<dbReference type="InterPro" id="IPR001245">
    <property type="entry name" value="Ser-Thr/Tyr_kinase_cat_dom"/>
</dbReference>
<dbReference type="PROSITE" id="PS00109">
    <property type="entry name" value="PROTEIN_KINASE_TYR"/>
    <property type="match status" value="1"/>
</dbReference>
<evidence type="ECO:0000313" key="24">
    <source>
        <dbReference type="EMBL" id="KAI9559917.1"/>
    </source>
</evidence>
<evidence type="ECO:0000256" key="13">
    <source>
        <dbReference type="ARBA" id="ARBA00023319"/>
    </source>
</evidence>
<dbReference type="InterPro" id="IPR008266">
    <property type="entry name" value="Tyr_kinase_AS"/>
</dbReference>
<dbReference type="SUPFAM" id="SSF56112">
    <property type="entry name" value="Protein kinase-like (PK-like)"/>
    <property type="match status" value="1"/>
</dbReference>
<dbReference type="GO" id="GO:0043235">
    <property type="term" value="C:receptor complex"/>
    <property type="evidence" value="ECO:0007669"/>
    <property type="project" value="TreeGrafter"/>
</dbReference>
<dbReference type="GO" id="GO:0046872">
    <property type="term" value="F:metal ion binding"/>
    <property type="evidence" value="ECO:0007669"/>
    <property type="project" value="UniProtKB-KW"/>
</dbReference>
<keyword evidence="11" id="KW-0675">Receptor</keyword>
<keyword evidence="17" id="KW-0479">Metal-binding</keyword>
<evidence type="ECO:0000256" key="16">
    <source>
        <dbReference type="PIRSR" id="PIRSR000615-2"/>
    </source>
</evidence>
<dbReference type="InterPro" id="IPR013783">
    <property type="entry name" value="Ig-like_fold"/>
</dbReference>
<dbReference type="InterPro" id="IPR050122">
    <property type="entry name" value="RTK"/>
</dbReference>